<dbReference type="EMBL" id="QXGD01000513">
    <property type="protein sequence ID" value="KAE9236202.1"/>
    <property type="molecule type" value="Genomic_DNA"/>
</dbReference>
<dbReference type="InterPro" id="IPR027806">
    <property type="entry name" value="HARBI1_dom"/>
</dbReference>
<feature type="domain" description="DDE Tnp4" evidence="3">
    <location>
        <begin position="105"/>
        <end position="251"/>
    </location>
</feature>
<sequence>MLSRWNVGRGAKSSQTAKHVFFMTLASLKHCGDWATVAGNFHIQPPTFEKMVLGFLDILSPLINGMYVEDLAKAESMEKLTLSGSAFARYPCAHYATGVTFQQANMPSGREAQRKWYYSKKHKLHGYKVDVSVIPTGFAINSTRHYLENAADIDICRENIDFHRQHLKKLPSEERLADDGPLHDNYPNDWAVLCDKGYQGLETVLRAIHPTKKPRGRSLTLAQVNENHDISRDRIVVGNFLGRMYTLWALCSDKFRWNEDNDGAAFRAHRKRLIETAWTTLRTSRRCCQEPLSVGRTQYWGRRPSECRLRLHPEGLSSGFLQWVLPPEEIGGRRTSSRFTVPGSTAIILQSFVNEALAQFATFCGVFKDNIYTKHVQALIERAMIKAP</sequence>
<evidence type="ECO:0000256" key="2">
    <source>
        <dbReference type="ARBA" id="ARBA00022723"/>
    </source>
</evidence>
<evidence type="ECO:0000313" key="5">
    <source>
        <dbReference type="Proteomes" id="UP000440367"/>
    </source>
</evidence>
<comment type="cofactor">
    <cofactor evidence="1">
        <name>a divalent metal cation</name>
        <dbReference type="ChEBI" id="CHEBI:60240"/>
    </cofactor>
</comment>
<organism evidence="4 5">
    <name type="scientific">Phytophthora fragariae</name>
    <dbReference type="NCBI Taxonomy" id="53985"/>
    <lineage>
        <taxon>Eukaryota</taxon>
        <taxon>Sar</taxon>
        <taxon>Stramenopiles</taxon>
        <taxon>Oomycota</taxon>
        <taxon>Peronosporomycetes</taxon>
        <taxon>Peronosporales</taxon>
        <taxon>Peronosporaceae</taxon>
        <taxon>Phytophthora</taxon>
    </lineage>
</organism>
<protein>
    <recommendedName>
        <fullName evidence="3">DDE Tnp4 domain-containing protein</fullName>
    </recommendedName>
</protein>
<accession>A0A6A3ZG80</accession>
<dbReference type="Pfam" id="PF13359">
    <property type="entry name" value="DDE_Tnp_4"/>
    <property type="match status" value="1"/>
</dbReference>
<evidence type="ECO:0000256" key="1">
    <source>
        <dbReference type="ARBA" id="ARBA00001968"/>
    </source>
</evidence>
<dbReference type="Proteomes" id="UP000440367">
    <property type="component" value="Unassembled WGS sequence"/>
</dbReference>
<name>A0A6A3ZG80_9STRA</name>
<reference evidence="4 5" key="1">
    <citation type="submission" date="2018-08" db="EMBL/GenBank/DDBJ databases">
        <title>Genomic investigation of the strawberry pathogen Phytophthora fragariae indicates pathogenicity is determined by transcriptional variation in three key races.</title>
        <authorList>
            <person name="Adams T.M."/>
            <person name="Armitage A.D."/>
            <person name="Sobczyk M.K."/>
            <person name="Bates H.J."/>
            <person name="Dunwell J.M."/>
            <person name="Nellist C.F."/>
            <person name="Harrison R.J."/>
        </authorList>
    </citation>
    <scope>NUCLEOTIDE SEQUENCE [LARGE SCALE GENOMIC DNA]</scope>
    <source>
        <strain evidence="4 5">BC-1</strain>
    </source>
</reference>
<evidence type="ECO:0000313" key="4">
    <source>
        <dbReference type="EMBL" id="KAE9236202.1"/>
    </source>
</evidence>
<dbReference type="AlphaFoldDB" id="A0A6A3ZG80"/>
<comment type="caution">
    <text evidence="4">The sequence shown here is derived from an EMBL/GenBank/DDBJ whole genome shotgun (WGS) entry which is preliminary data.</text>
</comment>
<gene>
    <name evidence="4" type="ORF">PF002_g11291</name>
</gene>
<evidence type="ECO:0000259" key="3">
    <source>
        <dbReference type="Pfam" id="PF13359"/>
    </source>
</evidence>
<keyword evidence="2" id="KW-0479">Metal-binding</keyword>
<dbReference type="GO" id="GO:0046872">
    <property type="term" value="F:metal ion binding"/>
    <property type="evidence" value="ECO:0007669"/>
    <property type="project" value="UniProtKB-KW"/>
</dbReference>
<proteinExistence type="predicted"/>